<dbReference type="InterPro" id="IPR036612">
    <property type="entry name" value="KH_dom_type_1_sf"/>
</dbReference>
<dbReference type="GO" id="GO:0000398">
    <property type="term" value="P:mRNA splicing, via spliceosome"/>
    <property type="evidence" value="ECO:0007669"/>
    <property type="project" value="UniProtKB-UniRule"/>
</dbReference>
<dbReference type="InterPro" id="IPR032570">
    <property type="entry name" value="SF1-HH"/>
</dbReference>
<keyword evidence="7 10" id="KW-0694">RNA-binding</keyword>
<dbReference type="Proteomes" id="UP000515125">
    <property type="component" value="Unplaced"/>
</dbReference>
<feature type="compositionally biased region" description="Pro residues" evidence="12">
    <location>
        <begin position="557"/>
        <end position="586"/>
    </location>
</feature>
<feature type="domain" description="K Homology" evidence="13">
    <location>
        <begin position="146"/>
        <end position="236"/>
    </location>
</feature>
<evidence type="ECO:0000256" key="11">
    <source>
        <dbReference type="RuleBase" id="RU367126"/>
    </source>
</evidence>
<evidence type="ECO:0000313" key="16">
    <source>
        <dbReference type="RefSeq" id="XP_026191539.1"/>
    </source>
</evidence>
<dbReference type="SMART" id="SM00343">
    <property type="entry name" value="ZnF_C2HC"/>
    <property type="match status" value="2"/>
</dbReference>
<feature type="region of interest" description="Disordered" evidence="12">
    <location>
        <begin position="526"/>
        <end position="601"/>
    </location>
</feature>
<evidence type="ECO:0000256" key="4">
    <source>
        <dbReference type="ARBA" id="ARBA00022723"/>
    </source>
</evidence>
<dbReference type="InterPro" id="IPR047086">
    <property type="entry name" value="SF1-HH_sf"/>
</dbReference>
<proteinExistence type="inferred from homology"/>
<dbReference type="GO" id="GO:0008270">
    <property type="term" value="F:zinc ion binding"/>
    <property type="evidence" value="ECO:0007669"/>
    <property type="project" value="UniProtKB-UniRule"/>
</dbReference>
<sequence>MSMEQLMALVPLEAALTHKEKGRKSRWEKSKKSADGSRWGSENDKPFLPPPFVDLPIGMTPLQVDRFLREQRIDELYRKLNAGILEFFDADIRPPSPPPIYDKNGGRVNTRDVRVRTAMQNEVQRLCEFMVNNLEGFTPPSDFRPAKKIRRIEFPHEKYPDYNFMGIIIGPRGCNHKRLEAESGCTISVRGRGTQKEGKRDHQTDEEASMPMHVHIIGDTDEAVERAVALIEPLLDPLHPAHEEFKRRGLEQLALVNGVNYSDLDQRRCAICQALGHSAHECPDNQDLQPFKKPQVRCAICGDLGHVTMDCKMRRPDGSGAPGGPPGGCPPPPPPIGGRQRPPHRSGADYHKMDMEYRRMMDELTGEKSDLGALDAPRPPPGPGGPQRTPVGASPASQMYTPPPGMSPAGADGYPPSPYAGRPPPPPAVVGSGRMGGPSNMMPVGPGGAARGPWGGPAGGAMPMGGGMPWAGNHMRPPMMPMGAPPVGMPWPMQPMMPFPPAQQHFGGDGGMSMMGMWGGPMAPSMGYTPTSNGGQWQQQMPQGTGVPMGNHQSAPGVPPGGPPGGPMPPSIPPPSAPSMPPPPMPAGSASADPDSMEFGD</sequence>
<feature type="compositionally biased region" description="Polar residues" evidence="12">
    <location>
        <begin position="528"/>
        <end position="543"/>
    </location>
</feature>
<dbReference type="PANTHER" id="PTHR11208:SF45">
    <property type="entry name" value="SPLICING FACTOR 1"/>
    <property type="match status" value="1"/>
</dbReference>
<accession>A0A6P6RVM3</accession>
<keyword evidence="15" id="KW-1185">Reference proteome</keyword>
<feature type="domain" description="CCHC-type" evidence="14">
    <location>
        <begin position="297"/>
        <end position="313"/>
    </location>
</feature>
<comment type="similarity">
    <text evidence="2 11">Belongs to the BBP/SF1 family.</text>
</comment>
<evidence type="ECO:0000313" key="15">
    <source>
        <dbReference type="Proteomes" id="UP000515125"/>
    </source>
</evidence>
<name>A0A6P6RVM3_9EIME</name>
<dbReference type="GO" id="GO:0003729">
    <property type="term" value="F:mRNA binding"/>
    <property type="evidence" value="ECO:0007669"/>
    <property type="project" value="TreeGrafter"/>
</dbReference>
<dbReference type="GeneID" id="34617890"/>
<dbReference type="Gene3D" id="3.30.1370.10">
    <property type="entry name" value="K Homology domain, type 1"/>
    <property type="match status" value="1"/>
</dbReference>
<dbReference type="OrthoDB" id="6777263at2759"/>
<feature type="region of interest" description="Disordered" evidence="12">
    <location>
        <begin position="18"/>
        <end position="47"/>
    </location>
</feature>
<keyword evidence="4 11" id="KW-0479">Metal-binding</keyword>
<feature type="region of interest" description="Disordered" evidence="12">
    <location>
        <begin position="370"/>
        <end position="439"/>
    </location>
</feature>
<evidence type="ECO:0000256" key="9">
    <source>
        <dbReference type="ARBA" id="ARBA00023242"/>
    </source>
</evidence>
<keyword evidence="6 11" id="KW-0862">Zinc</keyword>
<evidence type="ECO:0000256" key="3">
    <source>
        <dbReference type="ARBA" id="ARBA00022664"/>
    </source>
</evidence>
<keyword evidence="11" id="KW-0747">Spliceosome</keyword>
<feature type="compositionally biased region" description="Pro residues" evidence="12">
    <location>
        <begin position="415"/>
        <end position="428"/>
    </location>
</feature>
<dbReference type="InterPro" id="IPR004087">
    <property type="entry name" value="KH_dom"/>
</dbReference>
<evidence type="ECO:0000256" key="7">
    <source>
        <dbReference type="ARBA" id="ARBA00022884"/>
    </source>
</evidence>
<dbReference type="PANTHER" id="PTHR11208">
    <property type="entry name" value="RNA-BINDING PROTEIN RELATED"/>
    <property type="match status" value="1"/>
</dbReference>
<dbReference type="SUPFAM" id="SSF57756">
    <property type="entry name" value="Retrovirus zinc finger-like domains"/>
    <property type="match status" value="1"/>
</dbReference>
<keyword evidence="9 11" id="KW-0539">Nucleus</keyword>
<comment type="subcellular location">
    <subcellularLocation>
        <location evidence="1 11">Nucleus</location>
    </subcellularLocation>
</comment>
<dbReference type="AlphaFoldDB" id="A0A6P6RVM3"/>
<dbReference type="InterPro" id="IPR001878">
    <property type="entry name" value="Znf_CCHC"/>
</dbReference>
<evidence type="ECO:0000256" key="12">
    <source>
        <dbReference type="SAM" id="MobiDB-lite"/>
    </source>
</evidence>
<dbReference type="InterPro" id="IPR055256">
    <property type="entry name" value="KH_1_KHDC4/BBP-like"/>
</dbReference>
<dbReference type="InterPro" id="IPR045071">
    <property type="entry name" value="BBP-like"/>
</dbReference>
<organism evidence="15 16">
    <name type="scientific">Cyclospora cayetanensis</name>
    <dbReference type="NCBI Taxonomy" id="88456"/>
    <lineage>
        <taxon>Eukaryota</taxon>
        <taxon>Sar</taxon>
        <taxon>Alveolata</taxon>
        <taxon>Apicomplexa</taxon>
        <taxon>Conoidasida</taxon>
        <taxon>Coccidia</taxon>
        <taxon>Eucoccidiorida</taxon>
        <taxon>Eimeriorina</taxon>
        <taxon>Eimeriidae</taxon>
        <taxon>Cyclospora</taxon>
    </lineage>
</organism>
<dbReference type="GO" id="GO:0048024">
    <property type="term" value="P:regulation of mRNA splicing, via spliceosome"/>
    <property type="evidence" value="ECO:0007669"/>
    <property type="project" value="TreeGrafter"/>
</dbReference>
<evidence type="ECO:0000259" key="14">
    <source>
        <dbReference type="SMART" id="SM00343"/>
    </source>
</evidence>
<dbReference type="Pfam" id="PF16275">
    <property type="entry name" value="SF1-HH"/>
    <property type="match status" value="1"/>
</dbReference>
<gene>
    <name evidence="16" type="primary">LOC34617890</name>
</gene>
<dbReference type="RefSeq" id="XP_026191539.1">
    <property type="nucleotide sequence ID" value="XM_026335754.1"/>
</dbReference>
<feature type="compositionally biased region" description="Pro residues" evidence="12">
    <location>
        <begin position="323"/>
        <end position="336"/>
    </location>
</feature>
<feature type="compositionally biased region" description="Basic and acidic residues" evidence="12">
    <location>
        <begin position="25"/>
        <end position="45"/>
    </location>
</feature>
<keyword evidence="8 11" id="KW-0508">mRNA splicing</keyword>
<feature type="domain" description="CCHC-type" evidence="14">
    <location>
        <begin position="268"/>
        <end position="284"/>
    </location>
</feature>
<evidence type="ECO:0000256" key="10">
    <source>
        <dbReference type="PROSITE-ProRule" id="PRU00117"/>
    </source>
</evidence>
<dbReference type="CDD" id="cd02395">
    <property type="entry name" value="KH-I_BBP"/>
    <property type="match status" value="1"/>
</dbReference>
<evidence type="ECO:0000256" key="8">
    <source>
        <dbReference type="ARBA" id="ARBA00023187"/>
    </source>
</evidence>
<dbReference type="SUPFAM" id="SSF54791">
    <property type="entry name" value="Eukaryotic type KH-domain (KH-domain type I)"/>
    <property type="match status" value="1"/>
</dbReference>
<comment type="function">
    <text evidence="11">Necessary for the splicing of pre-mRNA. Has a role in the recognition of the branch site (5'-UACUAAC-3'), the pyrimidine tract and the 3'-splice site at the 3'-end of introns.</text>
</comment>
<dbReference type="Gene3D" id="6.10.140.1790">
    <property type="match status" value="1"/>
</dbReference>
<dbReference type="SMART" id="SM00322">
    <property type="entry name" value="KH"/>
    <property type="match status" value="1"/>
</dbReference>
<evidence type="ECO:0000256" key="5">
    <source>
        <dbReference type="ARBA" id="ARBA00022771"/>
    </source>
</evidence>
<protein>
    <recommendedName>
        <fullName evidence="11">Branchpoint-bridging protein</fullName>
    </recommendedName>
</protein>
<dbReference type="GO" id="GO:0045131">
    <property type="term" value="F:pre-mRNA branch point binding"/>
    <property type="evidence" value="ECO:0007669"/>
    <property type="project" value="UniProtKB-UniRule"/>
</dbReference>
<dbReference type="InterPro" id="IPR036875">
    <property type="entry name" value="Znf_CCHC_sf"/>
</dbReference>
<evidence type="ECO:0000256" key="6">
    <source>
        <dbReference type="ARBA" id="ARBA00022833"/>
    </source>
</evidence>
<evidence type="ECO:0000259" key="13">
    <source>
        <dbReference type="SMART" id="SM00322"/>
    </source>
</evidence>
<dbReference type="GO" id="GO:0005681">
    <property type="term" value="C:spliceosomal complex"/>
    <property type="evidence" value="ECO:0007669"/>
    <property type="project" value="UniProtKB-KW"/>
</dbReference>
<keyword evidence="3 11" id="KW-0507">mRNA processing</keyword>
<feature type="region of interest" description="Disordered" evidence="12">
    <location>
        <begin position="312"/>
        <end position="349"/>
    </location>
</feature>
<keyword evidence="5 11" id="KW-0863">Zinc-finger</keyword>
<dbReference type="Pfam" id="PF22675">
    <property type="entry name" value="KH-I_KHDC4-BBP"/>
    <property type="match status" value="1"/>
</dbReference>
<reference evidence="16" key="1">
    <citation type="submission" date="2025-08" db="UniProtKB">
        <authorList>
            <consortium name="RefSeq"/>
        </authorList>
    </citation>
    <scope>IDENTIFICATION</scope>
</reference>
<evidence type="ECO:0000256" key="2">
    <source>
        <dbReference type="ARBA" id="ARBA00010382"/>
    </source>
</evidence>
<dbReference type="PROSITE" id="PS50084">
    <property type="entry name" value="KH_TYPE_1"/>
    <property type="match status" value="1"/>
</dbReference>
<evidence type="ECO:0000256" key="1">
    <source>
        <dbReference type="ARBA" id="ARBA00004123"/>
    </source>
</evidence>
<dbReference type="Gene3D" id="4.10.60.10">
    <property type="entry name" value="Zinc finger, CCHC-type"/>
    <property type="match status" value="1"/>
</dbReference>